<keyword evidence="5" id="KW-1185">Reference proteome</keyword>
<dbReference type="Proteomes" id="UP001465426">
    <property type="component" value="Unassembled WGS sequence"/>
</dbReference>
<reference evidence="4 5" key="1">
    <citation type="submission" date="2024-03" db="EMBL/GenBank/DDBJ databases">
        <title>Human intestinal bacterial collection.</title>
        <authorList>
            <person name="Pauvert C."/>
            <person name="Hitch T.C.A."/>
            <person name="Clavel T."/>
        </authorList>
    </citation>
    <scope>NUCLEOTIDE SEQUENCE [LARGE SCALE GENOMIC DNA]</scope>
    <source>
        <strain evidence="4 5">CLA-SR-H024</strain>
    </source>
</reference>
<feature type="domain" description="N-acetyltransferase" evidence="3">
    <location>
        <begin position="1"/>
        <end position="133"/>
    </location>
</feature>
<gene>
    <name evidence="4" type="ORF">WMO63_20085</name>
</gene>
<dbReference type="InterPro" id="IPR016181">
    <property type="entry name" value="Acyl_CoA_acyltransferase"/>
</dbReference>
<proteinExistence type="predicted"/>
<dbReference type="Gene3D" id="3.40.630.30">
    <property type="match status" value="1"/>
</dbReference>
<name>A0ABV1F3N0_9BACI</name>
<dbReference type="CDD" id="cd04301">
    <property type="entry name" value="NAT_SF"/>
    <property type="match status" value="1"/>
</dbReference>
<keyword evidence="2" id="KW-0012">Acyltransferase</keyword>
<sequence length="133" mass="15284">MTIEVLTSVEKSIKASEVLELYKDAGWWNERTEQDMEKMLSQTLAVGAWENNKLIGFARAITDGVFRAYIEDVVIHSSFNRNGIGTMLIAKLIEELSNIDVISLFCEEDLIAFYNKNEFKKSKSQFVMHKVNR</sequence>
<protein>
    <submittedName>
        <fullName evidence="4">GNAT family N-acetyltransferase</fullName>
    </submittedName>
</protein>
<keyword evidence="1" id="KW-0808">Transferase</keyword>
<dbReference type="EMBL" id="JBBMFN010000071">
    <property type="protein sequence ID" value="MEQ2467962.1"/>
    <property type="molecule type" value="Genomic_DNA"/>
</dbReference>
<dbReference type="Pfam" id="PF00583">
    <property type="entry name" value="Acetyltransf_1"/>
    <property type="match status" value="1"/>
</dbReference>
<evidence type="ECO:0000313" key="5">
    <source>
        <dbReference type="Proteomes" id="UP001465426"/>
    </source>
</evidence>
<evidence type="ECO:0000256" key="1">
    <source>
        <dbReference type="ARBA" id="ARBA00022679"/>
    </source>
</evidence>
<accession>A0ABV1F3N0</accession>
<dbReference type="SUPFAM" id="SSF55729">
    <property type="entry name" value="Acyl-CoA N-acyltransferases (Nat)"/>
    <property type="match status" value="1"/>
</dbReference>
<dbReference type="PROSITE" id="PS51186">
    <property type="entry name" value="GNAT"/>
    <property type="match status" value="1"/>
</dbReference>
<dbReference type="RefSeq" id="WP_235249637.1">
    <property type="nucleotide sequence ID" value="NZ_JBBMFN010000071.1"/>
</dbReference>
<dbReference type="PANTHER" id="PTHR43626:SF4">
    <property type="entry name" value="GCN5-RELATED N-ACETYLTRANSFERASE 2, CHLOROPLASTIC"/>
    <property type="match status" value="1"/>
</dbReference>
<evidence type="ECO:0000256" key="2">
    <source>
        <dbReference type="ARBA" id="ARBA00023315"/>
    </source>
</evidence>
<comment type="caution">
    <text evidence="4">The sequence shown here is derived from an EMBL/GenBank/DDBJ whole genome shotgun (WGS) entry which is preliminary data.</text>
</comment>
<organism evidence="4 5">
    <name type="scientific">Niallia hominis</name>
    <dbReference type="NCBI Taxonomy" id="3133173"/>
    <lineage>
        <taxon>Bacteria</taxon>
        <taxon>Bacillati</taxon>
        <taxon>Bacillota</taxon>
        <taxon>Bacilli</taxon>
        <taxon>Bacillales</taxon>
        <taxon>Bacillaceae</taxon>
        <taxon>Niallia</taxon>
    </lineage>
</organism>
<evidence type="ECO:0000259" key="3">
    <source>
        <dbReference type="PROSITE" id="PS51186"/>
    </source>
</evidence>
<dbReference type="InterPro" id="IPR045039">
    <property type="entry name" value="NSI-like"/>
</dbReference>
<dbReference type="PANTHER" id="PTHR43626">
    <property type="entry name" value="ACYL-COA N-ACYLTRANSFERASE"/>
    <property type="match status" value="1"/>
</dbReference>
<evidence type="ECO:0000313" key="4">
    <source>
        <dbReference type="EMBL" id="MEQ2467962.1"/>
    </source>
</evidence>
<dbReference type="InterPro" id="IPR000182">
    <property type="entry name" value="GNAT_dom"/>
</dbReference>